<dbReference type="InterPro" id="IPR013780">
    <property type="entry name" value="Glyco_hydro_b"/>
</dbReference>
<dbReference type="Proteomes" id="UP001166585">
    <property type="component" value="Unassembled WGS sequence"/>
</dbReference>
<comment type="caution">
    <text evidence="3">The sequence shown here is derived from an EMBL/GenBank/DDBJ whole genome shotgun (WGS) entry which is preliminary data.</text>
</comment>
<sequence>MSEAQWWQKGIFYQVYPRSFQDTDGDGVGDLDGIRQRLPYLADLGVDAVWISPIYPSPMADFGYDVADYCGVHPIFGDLSAFDRLVAEAHGLGLKVVLDFVPNHSSAQHPWFLESRSSRSNPKRDWYIWHDPAPDGGPPNNWISNFGGPAWSLDPASGQYYYHAFLREQPDLNWRNPQVRAAMHEVLRFWLKRGVDGFRVDVIWHLMKDPQFRDDPLNPAYRPGEPEVARLLQTRSTDQPDVHEIIAGLRAVLEEYGDRVLIGEIYLPVERLVTYYGENLGGAHLPFNFQLLHASWGAPALARLIEEYEGALPAGGWPNWVLGNHDRPRIASRIGSERARLAAMLLLSLRGTPTMYYGDEIGMENVPIPTDQAQDPWEKNEPGLGVGRDPERTPMQWDGTANAGFTTGRPWLPLARDHATRNVAAQSADPHSLLTLYRRLIALRRTRPTLQLGSYLAVGTAGDVLIFIREWQGERILVALNLGSDPRGDIALPAGETRGRILISTELDRQEPVQGGFWLRPHEGVIVALGEG</sequence>
<reference evidence="3" key="1">
    <citation type="submission" date="2021-05" db="EMBL/GenBank/DDBJ databases">
        <authorList>
            <person name="Sun Q."/>
            <person name="Inoue M."/>
        </authorList>
    </citation>
    <scope>NUCLEOTIDE SEQUENCE</scope>
    <source>
        <strain evidence="3">VKM B-3255</strain>
    </source>
</reference>
<protein>
    <submittedName>
        <fullName evidence="3">DUF3459 domain-containing protein</fullName>
    </submittedName>
</protein>
<dbReference type="PANTHER" id="PTHR10357">
    <property type="entry name" value="ALPHA-AMYLASE FAMILY MEMBER"/>
    <property type="match status" value="1"/>
</dbReference>
<dbReference type="SUPFAM" id="SSF51445">
    <property type="entry name" value="(Trans)glycosidases"/>
    <property type="match status" value="1"/>
</dbReference>
<evidence type="ECO:0000256" key="1">
    <source>
        <dbReference type="ARBA" id="ARBA00008061"/>
    </source>
</evidence>
<name>A0ABS5RB76_9HYPH</name>
<proteinExistence type="inferred from homology"/>
<comment type="similarity">
    <text evidence="1">Belongs to the glycosyl hydrolase 13 family.</text>
</comment>
<dbReference type="InterPro" id="IPR017853">
    <property type="entry name" value="GH"/>
</dbReference>
<dbReference type="SMART" id="SM00642">
    <property type="entry name" value="Aamy"/>
    <property type="match status" value="1"/>
</dbReference>
<dbReference type="SUPFAM" id="SSF51011">
    <property type="entry name" value="Glycosyl hydrolase domain"/>
    <property type="match status" value="1"/>
</dbReference>
<dbReference type="RefSeq" id="WP_213756874.1">
    <property type="nucleotide sequence ID" value="NZ_JAHCQH010000021.1"/>
</dbReference>
<dbReference type="Gene3D" id="2.60.40.1180">
    <property type="entry name" value="Golgi alpha-mannosidase II"/>
    <property type="match status" value="1"/>
</dbReference>
<dbReference type="InterPro" id="IPR006047">
    <property type="entry name" value="GH13_cat_dom"/>
</dbReference>
<dbReference type="CDD" id="cd11331">
    <property type="entry name" value="AmyAc_OligoGlu_like"/>
    <property type="match status" value="1"/>
</dbReference>
<organism evidence="3 4">
    <name type="scientific">Ancylobacter radicis</name>
    <dbReference type="NCBI Taxonomy" id="2836179"/>
    <lineage>
        <taxon>Bacteria</taxon>
        <taxon>Pseudomonadati</taxon>
        <taxon>Pseudomonadota</taxon>
        <taxon>Alphaproteobacteria</taxon>
        <taxon>Hyphomicrobiales</taxon>
        <taxon>Xanthobacteraceae</taxon>
        <taxon>Ancylobacter</taxon>
    </lineage>
</organism>
<evidence type="ECO:0000313" key="4">
    <source>
        <dbReference type="Proteomes" id="UP001166585"/>
    </source>
</evidence>
<dbReference type="InterPro" id="IPR045857">
    <property type="entry name" value="O16G_dom_2"/>
</dbReference>
<evidence type="ECO:0000259" key="2">
    <source>
        <dbReference type="SMART" id="SM00642"/>
    </source>
</evidence>
<keyword evidence="4" id="KW-1185">Reference proteome</keyword>
<dbReference type="Gene3D" id="3.90.400.10">
    <property type="entry name" value="Oligo-1,6-glucosidase, Domain 2"/>
    <property type="match status" value="1"/>
</dbReference>
<dbReference type="PANTHER" id="PTHR10357:SF179">
    <property type="entry name" value="NEUTRAL AND BASIC AMINO ACID TRANSPORT PROTEIN RBAT"/>
    <property type="match status" value="1"/>
</dbReference>
<gene>
    <name evidence="3" type="ORF">KIP89_17545</name>
</gene>
<dbReference type="Pfam" id="PF00128">
    <property type="entry name" value="Alpha-amylase"/>
    <property type="match status" value="1"/>
</dbReference>
<feature type="domain" description="Glycosyl hydrolase family 13 catalytic" evidence="2">
    <location>
        <begin position="14"/>
        <end position="392"/>
    </location>
</feature>
<dbReference type="EMBL" id="JAHCQH010000021">
    <property type="protein sequence ID" value="MBS9478915.1"/>
    <property type="molecule type" value="Genomic_DNA"/>
</dbReference>
<dbReference type="Gene3D" id="3.20.20.80">
    <property type="entry name" value="Glycosidases"/>
    <property type="match status" value="2"/>
</dbReference>
<evidence type="ECO:0000313" key="3">
    <source>
        <dbReference type="EMBL" id="MBS9478915.1"/>
    </source>
</evidence>
<accession>A0ABS5RB76</accession>